<dbReference type="AlphaFoldDB" id="A0A328VNS4"/>
<evidence type="ECO:0000313" key="2">
    <source>
        <dbReference type="Proteomes" id="UP000248706"/>
    </source>
</evidence>
<gene>
    <name evidence="1" type="ORF">A4R35_23525</name>
</gene>
<sequence>MLYTVGDSSRPYRLLLEYDRGTTSAREYEQKFAAYADYQEEAQTILPPIVMVVQSKHTATTIESVLREIQAHLLPVVMLLEEEVARTGIRSILPQLLHFASLFSFL</sequence>
<reference evidence="1 2" key="1">
    <citation type="submission" date="2016-08" db="EMBL/GenBank/DDBJ databases">
        <title>Analysis of Carbohydrate Active Enzymes in Thermogemmatispora T81 Reveals Carbohydrate Degradation Ability.</title>
        <authorList>
            <person name="Tomazini A."/>
            <person name="Lal S."/>
            <person name="Stott M."/>
            <person name="Henrissat B."/>
            <person name="Polikarpov I."/>
            <person name="Sparling R."/>
            <person name="Levin D.B."/>
        </authorList>
    </citation>
    <scope>NUCLEOTIDE SEQUENCE [LARGE SCALE GENOMIC DNA]</scope>
    <source>
        <strain evidence="1 2">T81</strain>
    </source>
</reference>
<name>A0A328VNS4_9CHLR</name>
<comment type="caution">
    <text evidence="1">The sequence shown here is derived from an EMBL/GenBank/DDBJ whole genome shotgun (WGS) entry which is preliminary data.</text>
</comment>
<dbReference type="EMBL" id="MCIF01000002">
    <property type="protein sequence ID" value="RAQ98531.1"/>
    <property type="molecule type" value="Genomic_DNA"/>
</dbReference>
<dbReference type="Proteomes" id="UP000248706">
    <property type="component" value="Unassembled WGS sequence"/>
</dbReference>
<accession>A0A328VNS4</accession>
<keyword evidence="2" id="KW-1185">Reference proteome</keyword>
<organism evidence="1 2">
    <name type="scientific">Thermogemmatispora tikiterensis</name>
    <dbReference type="NCBI Taxonomy" id="1825093"/>
    <lineage>
        <taxon>Bacteria</taxon>
        <taxon>Bacillati</taxon>
        <taxon>Chloroflexota</taxon>
        <taxon>Ktedonobacteria</taxon>
        <taxon>Thermogemmatisporales</taxon>
        <taxon>Thermogemmatisporaceae</taxon>
        <taxon>Thermogemmatispora</taxon>
    </lineage>
</organism>
<evidence type="ECO:0000313" key="1">
    <source>
        <dbReference type="EMBL" id="RAQ98531.1"/>
    </source>
</evidence>
<proteinExistence type="predicted"/>
<protein>
    <submittedName>
        <fullName evidence="1">Uncharacterized protein</fullName>
    </submittedName>
</protein>